<keyword evidence="3" id="KW-1185">Reference proteome</keyword>
<sequence>MIGRIRIDPDDVKAARRRDQSGRWALNRRQSHNETTQQTPPTRPARSSECGHKSSASSASRDTNIKIPDSKAVRWGAGDTERVLQCPASISPHLHGTSS</sequence>
<organism evidence="2 3">
    <name type="scientific">Gluconacetobacter diazotrophicus (strain ATCC 49037 / DSM 5601 / CCUG 37298 / CIP 103539 / LMG 7603 / PAl5)</name>
    <dbReference type="NCBI Taxonomy" id="272568"/>
    <lineage>
        <taxon>Bacteria</taxon>
        <taxon>Pseudomonadati</taxon>
        <taxon>Pseudomonadota</taxon>
        <taxon>Alphaproteobacteria</taxon>
        <taxon>Acetobacterales</taxon>
        <taxon>Acetobacteraceae</taxon>
        <taxon>Gluconacetobacter</taxon>
    </lineage>
</organism>
<evidence type="ECO:0000313" key="2">
    <source>
        <dbReference type="EMBL" id="CAP54317.1"/>
    </source>
</evidence>
<name>A9H5D3_GLUDA</name>
<feature type="region of interest" description="Disordered" evidence="1">
    <location>
        <begin position="1"/>
        <end position="78"/>
    </location>
</feature>
<evidence type="ECO:0000256" key="1">
    <source>
        <dbReference type="SAM" id="MobiDB-lite"/>
    </source>
</evidence>
<dbReference type="Proteomes" id="UP000001176">
    <property type="component" value="Chromosome"/>
</dbReference>
<dbReference type="EMBL" id="AM889285">
    <property type="protein sequence ID" value="CAP54317.1"/>
    <property type="molecule type" value="Genomic_DNA"/>
</dbReference>
<protein>
    <submittedName>
        <fullName evidence="2">Uncharacterized protein</fullName>
    </submittedName>
</protein>
<feature type="compositionally biased region" description="Basic and acidic residues" evidence="1">
    <location>
        <begin position="1"/>
        <end position="21"/>
    </location>
</feature>
<dbReference type="AlphaFoldDB" id="A9H5D3"/>
<reference evidence="2 3" key="1">
    <citation type="journal article" date="2009" name="BMC Genomics">
        <title>Complete genome sequence of the sugarcane nitrogen-fixing endophyte Gluconacetobacter diazotrophicus Pal5.</title>
        <authorList>
            <person name="Bertalan M."/>
            <person name="Albano R."/>
            <person name="Padua V."/>
            <person name="Rouws L."/>
            <person name="Rojas C."/>
            <person name="Hemerly A."/>
            <person name="Teixeira K."/>
            <person name="Schwab S."/>
            <person name="Araujo J."/>
            <person name="Oliveira A."/>
            <person name="Franca L."/>
            <person name="Magalhaes V."/>
            <person name="Alqueres S."/>
            <person name="Cardoso A."/>
            <person name="Almeida W."/>
            <person name="Loureiro M.M."/>
            <person name="Nogueira E."/>
            <person name="Cidade D."/>
            <person name="Oliveira D."/>
            <person name="Simao T."/>
            <person name="Macedo J."/>
            <person name="Valadao A."/>
            <person name="Dreschsel M."/>
            <person name="Freitas F."/>
            <person name="Vidal M."/>
            <person name="Guedes H."/>
            <person name="Rodrigues E."/>
            <person name="Meneses C."/>
            <person name="Brioso P."/>
            <person name="Pozzer L."/>
            <person name="Figueiredo D."/>
            <person name="Montano H."/>
            <person name="Junior J."/>
            <person name="Filho G."/>
            <person name="Flores V."/>
            <person name="Ferreira B."/>
            <person name="Branco A."/>
            <person name="Gonzalez P."/>
            <person name="Guillobel H."/>
            <person name="Lemos M."/>
            <person name="Seibel L."/>
            <person name="Macedo J."/>
            <person name="Alves-Ferreira M."/>
            <person name="Sachetto-Martins G."/>
            <person name="Coelho A."/>
            <person name="Santos E."/>
            <person name="Amaral G."/>
            <person name="Neves A."/>
            <person name="Pacheco A.B."/>
            <person name="Carvalho D."/>
            <person name="Lery L."/>
            <person name="Bisch P."/>
            <person name="Rossle S.C."/>
            <person name="Urmenyi T."/>
            <person name="Kruger W.V."/>
            <person name="Martins O."/>
            <person name="Baldani J.I."/>
            <person name="Ferreira P.C."/>
        </authorList>
    </citation>
    <scope>NUCLEOTIDE SEQUENCE [LARGE SCALE GENOMIC DNA]</scope>
    <source>
        <strain evidence="3">ATCC 49037 / DSM 5601 / CCUG 37298 / CIP 103539 / LMG 7603 / PAl5</strain>
    </source>
</reference>
<proteinExistence type="predicted"/>
<dbReference type="KEGG" id="gdi:GDI0374"/>
<accession>A9H5D3</accession>
<evidence type="ECO:0000313" key="3">
    <source>
        <dbReference type="Proteomes" id="UP000001176"/>
    </source>
</evidence>
<gene>
    <name evidence="2" type="ordered locus">GDI0374</name>
</gene>